<keyword evidence="6" id="KW-0413">Isomerase</keyword>
<accession>A0ABY4E9E5</accession>
<keyword evidence="6" id="KW-0411">Iron-sulfur</keyword>
<evidence type="ECO:0000256" key="6">
    <source>
        <dbReference type="HAMAP-Rule" id="MF_02205"/>
    </source>
</evidence>
<evidence type="ECO:0000256" key="4">
    <source>
        <dbReference type="ARBA" id="ARBA00022840"/>
    </source>
</evidence>
<keyword evidence="6" id="KW-0479">Metal-binding</keyword>
<dbReference type="InterPro" id="IPR045028">
    <property type="entry name" value="DinG/Rad3-like"/>
</dbReference>
<keyword evidence="6" id="KW-0408">Iron</keyword>
<evidence type="ECO:0000256" key="5">
    <source>
        <dbReference type="ARBA" id="ARBA00023125"/>
    </source>
</evidence>
<dbReference type="GO" id="GO:0016787">
    <property type="term" value="F:hydrolase activity"/>
    <property type="evidence" value="ECO:0007669"/>
    <property type="project" value="UniProtKB-KW"/>
</dbReference>
<dbReference type="HAMAP" id="MF_02205">
    <property type="entry name" value="DinG_proteobact"/>
    <property type="match status" value="1"/>
</dbReference>
<keyword evidence="4 6" id="KW-0067">ATP-binding</keyword>
<dbReference type="SMART" id="SM00491">
    <property type="entry name" value="HELICc2"/>
    <property type="match status" value="1"/>
</dbReference>
<keyword evidence="1 6" id="KW-0004">4Fe-4S</keyword>
<evidence type="ECO:0000256" key="3">
    <source>
        <dbReference type="ARBA" id="ARBA00022801"/>
    </source>
</evidence>
<dbReference type="RefSeq" id="WP_019958522.1">
    <property type="nucleotide sequence ID" value="NZ_CP091512.1"/>
</dbReference>
<dbReference type="PANTHER" id="PTHR11472">
    <property type="entry name" value="DNA REPAIR DEAD HELICASE RAD3/XP-D SUBFAMILY MEMBER"/>
    <property type="match status" value="1"/>
</dbReference>
<dbReference type="PANTHER" id="PTHR11472:SF59">
    <property type="entry name" value="ATP-DEPENDENT DNA HELICASE DING"/>
    <property type="match status" value="1"/>
</dbReference>
<dbReference type="GO" id="GO:0003678">
    <property type="term" value="F:DNA helicase activity"/>
    <property type="evidence" value="ECO:0007669"/>
    <property type="project" value="UniProtKB-EC"/>
</dbReference>
<protein>
    <recommendedName>
        <fullName evidence="6">ATP-dependent DNA helicase DinG</fullName>
        <ecNumber evidence="6">5.6.2.3</ecNumber>
    </recommendedName>
    <alternativeName>
        <fullName evidence="6">DNA 5'-3' helicase DinG</fullName>
    </alternativeName>
</protein>
<feature type="binding site" evidence="6">
    <location>
        <position position="211"/>
    </location>
    <ligand>
        <name>[4Fe-4S] cluster</name>
        <dbReference type="ChEBI" id="CHEBI:49883"/>
    </ligand>
</feature>
<reference evidence="8" key="2">
    <citation type="journal article" date="2022" name="Res Sq">
        <title>Evolution of multicellular longitudinally dividing oral cavity symbionts (Neisseriaceae).</title>
        <authorList>
            <person name="Nyongesa S."/>
            <person name="Weber P."/>
            <person name="Bernet E."/>
            <person name="Pullido F."/>
            <person name="Nieckarz M."/>
            <person name="Delaby M."/>
            <person name="Nieves C."/>
            <person name="Viehboeck T."/>
            <person name="Krause N."/>
            <person name="Rivera-Millot A."/>
            <person name="Nakamura A."/>
            <person name="Vischer N."/>
            <person name="VanNieuwenhze M."/>
            <person name="Brun Y."/>
            <person name="Cava F."/>
            <person name="Bulgheresi S."/>
            <person name="Veyrier F."/>
        </authorList>
    </citation>
    <scope>NUCLEOTIDE SEQUENCE</scope>
    <source>
        <strain evidence="8">SAG 1488-6</strain>
    </source>
</reference>
<feature type="binding site" evidence="6">
    <location>
        <position position="133"/>
    </location>
    <ligand>
        <name>[4Fe-4S] cluster</name>
        <dbReference type="ChEBI" id="CHEBI:49883"/>
    </ligand>
</feature>
<dbReference type="NCBIfam" id="NF008729">
    <property type="entry name" value="PRK11747.1"/>
    <property type="match status" value="1"/>
</dbReference>
<sequence>MLTDLEKNAISDHYKNIARNLPNFRPRAAQRKMLAEIANAFSRTQIRTSEDEIIERQGESIVVVEGPTGVGKSLAYLLAGGIMAQTRDKKLIVSSATIALQEQLVHRDLPFVIEKSGLQMSFALAKGRGRYLCPKRLYDLTQTHAQTALGFEELQPNTTLWDKKPKQEELDTLRELADAFTERRFNGDRDTWPENIDDGLWHRVTNDRHGCLKQACPNRPECPFFLAREVLEQVDVVVANHDLLLADISMGGGVILPDPERSFYCIDEAHHLSKKAVNQFAAEHSLSQAQSFLEKLPVTTSKIAAHCDKAEVANLADEAATALLEAFGDWMYQVQQADELAPTSSGADPLWLWERGQIPEGLDTLVENTAISARMLLKHLYNLNDAISLARRQNDDNATLLDGLNLEAGLAIAHAEKINAVWDLMVTVPRETEPPLAKWMVAKRQSSIDFLFCASPVSSASMLNNQLWRRAAGAVLTSATLQSLGSFDLLLRQTGLQWLPETTTVALESPFDFPQQGELYLPFLPVSPKDSNGHTLMIAEWLPKLIDLRQGVGTLVLFSSRKQMQEVAMRLPDAYQEMLLIQGDKPKAILLEQHLAAVNQNRASILFGLDSFAEGLDLPGFACVHVIIAKLPFSMPDNPIDKTLSDWVSDQGGNPFMEITVPEASIKLIQAVGRLIRTETDTGRVTILDNRLTTAHYGKKMLAALPPFKRI</sequence>
<comment type="similarity">
    <text evidence="6">Belongs to the helicase family. DinG subfamily. Type 1 sub-subfamily.</text>
</comment>
<keyword evidence="5 6" id="KW-0238">DNA-binding</keyword>
<dbReference type="EC" id="5.6.2.3" evidence="6"/>
<evidence type="ECO:0000313" key="9">
    <source>
        <dbReference type="Proteomes" id="UP000832034"/>
    </source>
</evidence>
<keyword evidence="3 6" id="KW-0378">Hydrolase</keyword>
<reference evidence="8" key="1">
    <citation type="submission" date="2021-12" db="EMBL/GenBank/DDBJ databases">
        <authorList>
            <person name="Veyrier F.J."/>
        </authorList>
    </citation>
    <scope>NUCLEOTIDE SEQUENCE</scope>
    <source>
        <strain evidence="8">SAG 1488-6</strain>
    </source>
</reference>
<dbReference type="InterPro" id="IPR027417">
    <property type="entry name" value="P-loop_NTPase"/>
</dbReference>
<keyword evidence="9" id="KW-1185">Reference proteome</keyword>
<feature type="binding site" evidence="6">
    <location>
        <position position="222"/>
    </location>
    <ligand>
        <name>[4Fe-4S] cluster</name>
        <dbReference type="ChEBI" id="CHEBI:49883"/>
    </ligand>
</feature>
<evidence type="ECO:0000256" key="1">
    <source>
        <dbReference type="ARBA" id="ARBA00022485"/>
    </source>
</evidence>
<name>A0ABY4E9E5_VITST</name>
<dbReference type="InterPro" id="IPR039000">
    <property type="entry name" value="DinG_proteobact"/>
</dbReference>
<feature type="binding site" evidence="6">
    <location>
        <position position="216"/>
    </location>
    <ligand>
        <name>[4Fe-4S] cluster</name>
        <dbReference type="ChEBI" id="CHEBI:49883"/>
    </ligand>
</feature>
<evidence type="ECO:0000256" key="2">
    <source>
        <dbReference type="ARBA" id="ARBA00022741"/>
    </source>
</evidence>
<dbReference type="Gene3D" id="3.40.50.300">
    <property type="entry name" value="P-loop containing nucleotide triphosphate hydrolases"/>
    <property type="match status" value="2"/>
</dbReference>
<comment type="cofactor">
    <cofactor evidence="6">
        <name>[4Fe-4S] cluster</name>
        <dbReference type="ChEBI" id="CHEBI:49883"/>
    </cofactor>
    <text evidence="6">Binds 1 [4Fe-4S] cluster.</text>
</comment>
<dbReference type="Proteomes" id="UP000832034">
    <property type="component" value="Chromosome"/>
</dbReference>
<gene>
    <name evidence="6 8" type="primary">dinG</name>
    <name evidence="8" type="ORF">LVJ81_12370</name>
</gene>
<comment type="function">
    <text evidence="6">DNA-dependent ATPase and 5'-3' DNA helicase. Unwinds D-loops, R-loops, forked DNA and G-quadruplex DNA.</text>
</comment>
<dbReference type="Pfam" id="PF13307">
    <property type="entry name" value="Helicase_C_2"/>
    <property type="match status" value="1"/>
</dbReference>
<dbReference type="InterPro" id="IPR014013">
    <property type="entry name" value="Helic_SF1/SF2_ATP-bd_DinG/Rad3"/>
</dbReference>
<dbReference type="SUPFAM" id="SSF52540">
    <property type="entry name" value="P-loop containing nucleoside triphosphate hydrolases"/>
    <property type="match status" value="2"/>
</dbReference>
<comment type="catalytic activity">
    <reaction evidence="6">
        <text>ATP + H2O = ADP + phosphate + H(+)</text>
        <dbReference type="Rhea" id="RHEA:13065"/>
        <dbReference type="ChEBI" id="CHEBI:15377"/>
        <dbReference type="ChEBI" id="CHEBI:15378"/>
        <dbReference type="ChEBI" id="CHEBI:30616"/>
        <dbReference type="ChEBI" id="CHEBI:43474"/>
        <dbReference type="ChEBI" id="CHEBI:456216"/>
        <dbReference type="EC" id="5.6.2.3"/>
    </reaction>
</comment>
<dbReference type="InterPro" id="IPR006555">
    <property type="entry name" value="ATP-dep_Helicase_C"/>
</dbReference>
<organism evidence="8 9">
    <name type="scientific">Vitreoscilla stercoraria</name>
    <dbReference type="NCBI Taxonomy" id="61"/>
    <lineage>
        <taxon>Bacteria</taxon>
        <taxon>Pseudomonadati</taxon>
        <taxon>Pseudomonadota</taxon>
        <taxon>Betaproteobacteria</taxon>
        <taxon>Neisseriales</taxon>
        <taxon>Neisseriaceae</taxon>
        <taxon>Vitreoscilla</taxon>
    </lineage>
</organism>
<proteinExistence type="inferred from homology"/>
<feature type="domain" description="Helicase ATP-binding" evidence="7">
    <location>
        <begin position="16"/>
        <end position="313"/>
    </location>
</feature>
<dbReference type="PROSITE" id="PS51193">
    <property type="entry name" value="HELICASE_ATP_BIND_2"/>
    <property type="match status" value="1"/>
</dbReference>
<evidence type="ECO:0000313" key="8">
    <source>
        <dbReference type="EMBL" id="UOO92379.1"/>
    </source>
</evidence>
<keyword evidence="2 6" id="KW-0547">Nucleotide-binding</keyword>
<dbReference type="EMBL" id="CP091512">
    <property type="protein sequence ID" value="UOO92379.1"/>
    <property type="molecule type" value="Genomic_DNA"/>
</dbReference>
<keyword evidence="6 8" id="KW-0347">Helicase</keyword>
<evidence type="ECO:0000259" key="7">
    <source>
        <dbReference type="PROSITE" id="PS51193"/>
    </source>
</evidence>